<keyword evidence="2" id="KW-1185">Reference proteome</keyword>
<organism evidence="1 2">
    <name type="scientific">Liparis tanakae</name>
    <name type="common">Tanaka's snailfish</name>
    <dbReference type="NCBI Taxonomy" id="230148"/>
    <lineage>
        <taxon>Eukaryota</taxon>
        <taxon>Metazoa</taxon>
        <taxon>Chordata</taxon>
        <taxon>Craniata</taxon>
        <taxon>Vertebrata</taxon>
        <taxon>Euteleostomi</taxon>
        <taxon>Actinopterygii</taxon>
        <taxon>Neopterygii</taxon>
        <taxon>Teleostei</taxon>
        <taxon>Neoteleostei</taxon>
        <taxon>Acanthomorphata</taxon>
        <taxon>Eupercaria</taxon>
        <taxon>Perciformes</taxon>
        <taxon>Cottioidei</taxon>
        <taxon>Cottales</taxon>
        <taxon>Liparidae</taxon>
        <taxon>Liparis</taxon>
    </lineage>
</organism>
<sequence length="100" mass="10439">MFLSGKPAVHGERGCGLLIPRYTTGTRDLGYHQISEGKGAKARGAAPSSSTVAGLTLTRSTGVRDRGGAVSFSRVAELLVGIFASWNLRGFASEGREATQ</sequence>
<comment type="caution">
    <text evidence="1">The sequence shown here is derived from an EMBL/GenBank/DDBJ whole genome shotgun (WGS) entry which is preliminary data.</text>
</comment>
<dbReference type="AlphaFoldDB" id="A0A4Z2H7G1"/>
<dbReference type="Proteomes" id="UP000314294">
    <property type="component" value="Unassembled WGS sequence"/>
</dbReference>
<protein>
    <submittedName>
        <fullName evidence="1">Uncharacterized protein</fullName>
    </submittedName>
</protein>
<dbReference type="EMBL" id="SRLO01000310">
    <property type="protein sequence ID" value="TNN61706.1"/>
    <property type="molecule type" value="Genomic_DNA"/>
</dbReference>
<gene>
    <name evidence="1" type="ORF">EYF80_028068</name>
</gene>
<accession>A0A4Z2H7G1</accession>
<evidence type="ECO:0000313" key="2">
    <source>
        <dbReference type="Proteomes" id="UP000314294"/>
    </source>
</evidence>
<evidence type="ECO:0000313" key="1">
    <source>
        <dbReference type="EMBL" id="TNN61706.1"/>
    </source>
</evidence>
<name>A0A4Z2H7G1_9TELE</name>
<proteinExistence type="predicted"/>
<reference evidence="1 2" key="1">
    <citation type="submission" date="2019-03" db="EMBL/GenBank/DDBJ databases">
        <title>First draft genome of Liparis tanakae, snailfish: a comprehensive survey of snailfish specific genes.</title>
        <authorList>
            <person name="Kim W."/>
            <person name="Song I."/>
            <person name="Jeong J.-H."/>
            <person name="Kim D."/>
            <person name="Kim S."/>
            <person name="Ryu S."/>
            <person name="Song J.Y."/>
            <person name="Lee S.K."/>
        </authorList>
    </citation>
    <scope>NUCLEOTIDE SEQUENCE [LARGE SCALE GENOMIC DNA]</scope>
    <source>
        <tissue evidence="1">Muscle</tissue>
    </source>
</reference>